<comment type="caution">
    <text evidence="2">The sequence shown here is derived from an EMBL/GenBank/DDBJ whole genome shotgun (WGS) entry which is preliminary data.</text>
</comment>
<sequence>MPASEALPGVVTRGTARVSRRARLGALLRREGGWLAAALLVVGIAWVVTLPLDPRHFYSGDTEQAYYGWWYAVGDALRHGHLALLDPQQLGYGNHVLDGQLGLYNPLIALVGLGATVAPQLVVYATAVKFLTAAVGVIGCYALVRSYRVAPPLAGAASVAVALCGFTYALSAARWFDGQLGVALLPWAWWTTRRLVHGRSPFPALLCCLLIVTIGYVYPTLYLGAVLLVCLLEALLLIGWRAVLKVVLVGVFCALVAVLVYLPGILTAGMTVRSSDRLVVDGPNRLEWWQLPLLWQPVGRTGPEIYGFRSQSPVAYVVWWLPLLLLVELRLVRERWREVVPLAVGALVWCLWCIGPARLGPLRWPTRSLDALTLMAAVLVVVAVVRCTSRRPSALRVGVLAAFVVLSELLVVLWHHDEAGPRLASTAALLVGLVVGALWLRRSRRLGAILLLGSLAFGLVAALVPQSAMPTLAMPGDKVAYDHVVTHSRGTIIQINAHKTTRYSAERGRHLLRGSLWTLTGKPVVNGYTTAQPRSFQRRFKGRYMGAFAPRTLKRLFAREQRTTGRRFVDLCGISTIILERGRDWGAPPRGWHVADRDAVSVTWIRDRPIAPAGNVAWTSPGTSVQTVAEGPLGVSFRVTGVPAEGGSVVLSRIAWTGYRVSGARFGRPLAKLLLRVHVPAGAEGRVVTVTFRPPGWRPELLCAALAVALWLGWSGAFLLRRRRSARTPRPDSVPA</sequence>
<feature type="transmembrane region" description="Helical" evidence="1">
    <location>
        <begin position="395"/>
        <end position="416"/>
    </location>
</feature>
<dbReference type="EMBL" id="JBFPJR010000053">
    <property type="protein sequence ID" value="MEX0429645.1"/>
    <property type="molecule type" value="Genomic_DNA"/>
</dbReference>
<organism evidence="2 3">
    <name type="scientific">Nocardioides eburneus</name>
    <dbReference type="NCBI Taxonomy" id="3231482"/>
    <lineage>
        <taxon>Bacteria</taxon>
        <taxon>Bacillati</taxon>
        <taxon>Actinomycetota</taxon>
        <taxon>Actinomycetes</taxon>
        <taxon>Propionibacteriales</taxon>
        <taxon>Nocardioidaceae</taxon>
        <taxon>Nocardioides</taxon>
    </lineage>
</organism>
<feature type="transmembrane region" description="Helical" evidence="1">
    <location>
        <begin position="339"/>
        <end position="359"/>
    </location>
</feature>
<feature type="transmembrane region" description="Helical" evidence="1">
    <location>
        <begin position="701"/>
        <end position="720"/>
    </location>
</feature>
<feature type="transmembrane region" description="Helical" evidence="1">
    <location>
        <begin position="314"/>
        <end position="332"/>
    </location>
</feature>
<feature type="transmembrane region" description="Helical" evidence="1">
    <location>
        <begin position="33"/>
        <end position="52"/>
    </location>
</feature>
<dbReference type="Proteomes" id="UP001556631">
    <property type="component" value="Unassembled WGS sequence"/>
</dbReference>
<reference evidence="2 3" key="1">
    <citation type="submission" date="2024-07" db="EMBL/GenBank/DDBJ databases">
        <authorList>
            <person name="Lee S."/>
            <person name="Kang M."/>
        </authorList>
    </citation>
    <scope>NUCLEOTIDE SEQUENCE [LARGE SCALE GENOMIC DNA]</scope>
    <source>
        <strain evidence="2 3">DS6</strain>
    </source>
</reference>
<accession>A0ABV3T4C7</accession>
<evidence type="ECO:0008006" key="4">
    <source>
        <dbReference type="Google" id="ProtNLM"/>
    </source>
</evidence>
<feature type="transmembrane region" description="Helical" evidence="1">
    <location>
        <begin position="156"/>
        <end position="176"/>
    </location>
</feature>
<gene>
    <name evidence="2" type="ORF">AB3X52_18665</name>
</gene>
<feature type="transmembrane region" description="Helical" evidence="1">
    <location>
        <begin position="447"/>
        <end position="464"/>
    </location>
</feature>
<feature type="transmembrane region" description="Helical" evidence="1">
    <location>
        <begin position="242"/>
        <end position="262"/>
    </location>
</feature>
<evidence type="ECO:0000256" key="1">
    <source>
        <dbReference type="SAM" id="Phobius"/>
    </source>
</evidence>
<proteinExistence type="predicted"/>
<name>A0ABV3T4C7_9ACTN</name>
<keyword evidence="1" id="KW-1133">Transmembrane helix</keyword>
<keyword evidence="1" id="KW-0472">Membrane</keyword>
<feature type="transmembrane region" description="Helical" evidence="1">
    <location>
        <begin position="121"/>
        <end position="144"/>
    </location>
</feature>
<keyword evidence="1" id="KW-0812">Transmembrane</keyword>
<evidence type="ECO:0000313" key="2">
    <source>
        <dbReference type="EMBL" id="MEX0429645.1"/>
    </source>
</evidence>
<keyword evidence="3" id="KW-1185">Reference proteome</keyword>
<feature type="transmembrane region" description="Helical" evidence="1">
    <location>
        <begin position="422"/>
        <end position="440"/>
    </location>
</feature>
<feature type="transmembrane region" description="Helical" evidence="1">
    <location>
        <begin position="371"/>
        <end position="388"/>
    </location>
</feature>
<dbReference type="RefSeq" id="WP_367995612.1">
    <property type="nucleotide sequence ID" value="NZ_JBFPJR010000053.1"/>
</dbReference>
<evidence type="ECO:0000313" key="3">
    <source>
        <dbReference type="Proteomes" id="UP001556631"/>
    </source>
</evidence>
<protein>
    <recommendedName>
        <fullName evidence="4">YfhO family protein</fullName>
    </recommendedName>
</protein>
<feature type="transmembrane region" description="Helical" evidence="1">
    <location>
        <begin position="202"/>
        <end position="230"/>
    </location>
</feature>